<keyword evidence="2" id="KW-1185">Reference proteome</keyword>
<name>A0A1D7QN02_9SPHI</name>
<accession>A0A1D7QN02</accession>
<evidence type="ECO:0000313" key="2">
    <source>
        <dbReference type="Proteomes" id="UP000094313"/>
    </source>
</evidence>
<reference evidence="1 2" key="1">
    <citation type="submission" date="2016-08" db="EMBL/GenBank/DDBJ databases">
        <authorList>
            <person name="Seilhamer J.J."/>
        </authorList>
    </citation>
    <scope>NUCLEOTIDE SEQUENCE [LARGE SCALE GENOMIC DNA]</scope>
    <source>
        <strain evidence="1 2">DX4</strain>
    </source>
</reference>
<dbReference type="AlphaFoldDB" id="A0A1D7QN02"/>
<evidence type="ECO:0000313" key="1">
    <source>
        <dbReference type="EMBL" id="AOM80009.1"/>
    </source>
</evidence>
<protein>
    <submittedName>
        <fullName evidence="1">Uncharacterized protein</fullName>
    </submittedName>
</protein>
<sequence length="70" mass="8104">MQLSKMSVLIHGECHYFTYEFHAQSDYGQMAEVKMGDKRMYVDENLSPFMASIPDDWIDPIIGKLKEATD</sequence>
<proteinExistence type="predicted"/>
<dbReference type="KEGG" id="psty:BFS30_24320"/>
<dbReference type="Proteomes" id="UP000094313">
    <property type="component" value="Chromosome"/>
</dbReference>
<dbReference type="EMBL" id="CP017141">
    <property type="protein sequence ID" value="AOM80009.1"/>
    <property type="molecule type" value="Genomic_DNA"/>
</dbReference>
<organism evidence="1 2">
    <name type="scientific">Pedobacter steynii</name>
    <dbReference type="NCBI Taxonomy" id="430522"/>
    <lineage>
        <taxon>Bacteria</taxon>
        <taxon>Pseudomonadati</taxon>
        <taxon>Bacteroidota</taxon>
        <taxon>Sphingobacteriia</taxon>
        <taxon>Sphingobacteriales</taxon>
        <taxon>Sphingobacteriaceae</taxon>
        <taxon>Pedobacter</taxon>
    </lineage>
</organism>
<gene>
    <name evidence="1" type="ORF">BFS30_24320</name>
</gene>